<dbReference type="AlphaFoldDB" id="A0ABD5CA93"/>
<evidence type="ECO:0000313" key="3">
    <source>
        <dbReference type="Proteomes" id="UP001245184"/>
    </source>
</evidence>
<dbReference type="InterPro" id="IPR001451">
    <property type="entry name" value="Hexapep"/>
</dbReference>
<dbReference type="Gene3D" id="2.160.10.10">
    <property type="entry name" value="Hexapeptide repeat proteins"/>
    <property type="match status" value="1"/>
</dbReference>
<accession>A0ABD5CA93</accession>
<dbReference type="InterPro" id="IPR050179">
    <property type="entry name" value="Trans_hexapeptide_repeat"/>
</dbReference>
<dbReference type="PANTHER" id="PTHR43300">
    <property type="entry name" value="ACETYLTRANSFERASE"/>
    <property type="match status" value="1"/>
</dbReference>
<dbReference type="RefSeq" id="WP_029970970.1">
    <property type="nucleotide sequence ID" value="NZ_ATXV01000014.1"/>
</dbReference>
<comment type="caution">
    <text evidence="2">The sequence shown here is derived from an EMBL/GenBank/DDBJ whole genome shotgun (WGS) entry which is preliminary data.</text>
</comment>
<keyword evidence="2" id="KW-0808">Transferase</keyword>
<dbReference type="SUPFAM" id="SSF51161">
    <property type="entry name" value="Trimeric LpxA-like enzymes"/>
    <property type="match status" value="1"/>
</dbReference>
<dbReference type="GO" id="GO:0016746">
    <property type="term" value="F:acyltransferase activity"/>
    <property type="evidence" value="ECO:0007669"/>
    <property type="project" value="UniProtKB-KW"/>
</dbReference>
<comment type="similarity">
    <text evidence="1">Belongs to the transferase hexapeptide repeat family.</text>
</comment>
<dbReference type="Proteomes" id="UP001245184">
    <property type="component" value="Unassembled WGS sequence"/>
</dbReference>
<sequence>MNVVTSDDSIGVVPTHPLSKHFIVIGYRDGAFSTIPNNFFRNWLDEEASDGVFHIGRCSVLGVGSVARYDGHAQKLVIGKNVAGGMGLKFILNAQHETKTISTTMFSIYGNGLTNAMMPQYADTVIHNDVWIGDEAVFLGGSVIESGCVIGARSLIPPNFRSEPYGIYAGSPARLVRFRFSEKVRERLLELAWWDMSLQWIKDNNDAFVVDLTADEGRALEVLGELQRAKAAELATVREQSQQSL</sequence>
<dbReference type="PANTHER" id="PTHR43300:SF11">
    <property type="entry name" value="ACETYLTRANSFERASE RV3034C-RELATED"/>
    <property type="match status" value="1"/>
</dbReference>
<protein>
    <submittedName>
        <fullName evidence="2">Virginiamycin A acetyltransferase</fullName>
        <ecNumber evidence="2">2.3.1.-</ecNumber>
    </submittedName>
</protein>
<gene>
    <name evidence="2" type="ORF">QF025_000917</name>
</gene>
<organism evidence="2 3">
    <name type="scientific">Paraburkholderia graminis</name>
    <dbReference type="NCBI Taxonomy" id="60548"/>
    <lineage>
        <taxon>Bacteria</taxon>
        <taxon>Pseudomonadati</taxon>
        <taxon>Pseudomonadota</taxon>
        <taxon>Betaproteobacteria</taxon>
        <taxon>Burkholderiales</taxon>
        <taxon>Burkholderiaceae</taxon>
        <taxon>Paraburkholderia</taxon>
    </lineage>
</organism>
<evidence type="ECO:0000313" key="2">
    <source>
        <dbReference type="EMBL" id="MDR6202197.1"/>
    </source>
</evidence>
<reference evidence="2 3" key="1">
    <citation type="submission" date="2023-08" db="EMBL/GenBank/DDBJ databases">
        <title>Genome sequencing of plant associated microbes to promote plant fitness in Sorghum bicolor and Oryza sativa.</title>
        <authorList>
            <person name="Coleman-Derr D."/>
        </authorList>
    </citation>
    <scope>NUCLEOTIDE SEQUENCE [LARGE SCALE GENOMIC DNA]</scope>
    <source>
        <strain evidence="2 3">SLBN-33</strain>
    </source>
</reference>
<name>A0ABD5CA93_9BURK</name>
<keyword evidence="2" id="KW-0012">Acyltransferase</keyword>
<proteinExistence type="inferred from homology"/>
<dbReference type="Pfam" id="PF00132">
    <property type="entry name" value="Hexapep"/>
    <property type="match status" value="1"/>
</dbReference>
<dbReference type="EC" id="2.3.1.-" evidence="2"/>
<dbReference type="InterPro" id="IPR011004">
    <property type="entry name" value="Trimer_LpxA-like_sf"/>
</dbReference>
<evidence type="ECO:0000256" key="1">
    <source>
        <dbReference type="ARBA" id="ARBA00007274"/>
    </source>
</evidence>
<dbReference type="EMBL" id="JAVIZN010000002">
    <property type="protein sequence ID" value="MDR6202197.1"/>
    <property type="molecule type" value="Genomic_DNA"/>
</dbReference>